<reference evidence="3 4" key="1">
    <citation type="submission" date="2024-02" db="EMBL/GenBank/DDBJ databases">
        <title>A draft genome for the cacao thread blight pathogen Marasmius crinis-equi.</title>
        <authorList>
            <person name="Cohen S.P."/>
            <person name="Baruah I.K."/>
            <person name="Amoako-Attah I."/>
            <person name="Bukari Y."/>
            <person name="Meinhardt L.W."/>
            <person name="Bailey B.A."/>
        </authorList>
    </citation>
    <scope>NUCLEOTIDE SEQUENCE [LARGE SCALE GENOMIC DNA]</scope>
    <source>
        <strain evidence="3 4">GH-76</strain>
    </source>
</reference>
<name>A0ABR3EJS2_9AGAR</name>
<protein>
    <recommendedName>
        <fullName evidence="5">NAD-dependent epimerase/dehydratase domain-containing protein</fullName>
    </recommendedName>
</protein>
<evidence type="ECO:0000313" key="4">
    <source>
        <dbReference type="Proteomes" id="UP001465976"/>
    </source>
</evidence>
<keyword evidence="1" id="KW-0560">Oxidoreductase</keyword>
<evidence type="ECO:0008006" key="5">
    <source>
        <dbReference type="Google" id="ProtNLM"/>
    </source>
</evidence>
<dbReference type="InterPro" id="IPR036291">
    <property type="entry name" value="NAD(P)-bd_dom_sf"/>
</dbReference>
<feature type="non-terminal residue" evidence="3">
    <location>
        <position position="1"/>
    </location>
</feature>
<evidence type="ECO:0000313" key="3">
    <source>
        <dbReference type="EMBL" id="KAL0563103.1"/>
    </source>
</evidence>
<evidence type="ECO:0000256" key="2">
    <source>
        <dbReference type="ARBA" id="ARBA00023445"/>
    </source>
</evidence>
<dbReference type="Proteomes" id="UP001465976">
    <property type="component" value="Unassembled WGS sequence"/>
</dbReference>
<dbReference type="InterPro" id="IPR050425">
    <property type="entry name" value="NAD(P)_dehydrat-like"/>
</dbReference>
<keyword evidence="4" id="KW-1185">Reference proteome</keyword>
<accession>A0ABR3EJS2</accession>
<evidence type="ECO:0000256" key="1">
    <source>
        <dbReference type="ARBA" id="ARBA00023002"/>
    </source>
</evidence>
<organism evidence="3 4">
    <name type="scientific">Marasmius crinis-equi</name>
    <dbReference type="NCBI Taxonomy" id="585013"/>
    <lineage>
        <taxon>Eukaryota</taxon>
        <taxon>Fungi</taxon>
        <taxon>Dikarya</taxon>
        <taxon>Basidiomycota</taxon>
        <taxon>Agaricomycotina</taxon>
        <taxon>Agaricomycetes</taxon>
        <taxon>Agaricomycetidae</taxon>
        <taxon>Agaricales</taxon>
        <taxon>Marasmiineae</taxon>
        <taxon>Marasmiaceae</taxon>
        <taxon>Marasmius</taxon>
    </lineage>
</organism>
<dbReference type="PANTHER" id="PTHR10366">
    <property type="entry name" value="NAD DEPENDENT EPIMERASE/DEHYDRATASE"/>
    <property type="match status" value="1"/>
</dbReference>
<dbReference type="PANTHER" id="PTHR10366:SF564">
    <property type="entry name" value="STEROL-4-ALPHA-CARBOXYLATE 3-DEHYDROGENASE, DECARBOXYLATING"/>
    <property type="match status" value="1"/>
</dbReference>
<proteinExistence type="inferred from homology"/>
<dbReference type="SUPFAM" id="SSF51735">
    <property type="entry name" value="NAD(P)-binding Rossmann-fold domains"/>
    <property type="match status" value="1"/>
</dbReference>
<sequence length="239" mass="27289">LLEAVGNSSIKKFVLTASVGAFFKPDFSNIFTNVTFSHNTWSEIDDINPKKHEPSFTYLASKAISDKFVWQAAEKYPNVDFSVVLPPTVYGKFLDHYPHLAAASELNGNKFIYEIFQKDIKFPSWPVTTIAHNRDVPKVHVACLTAPRLPKGSEQKKRFIVCCGKMTWVDAINYLREERPGIASRLPDTSLAQPQSQYDLDTSLTETVLGYKESDYIPWKAMLLEVVDWLLEWEKSMLY</sequence>
<comment type="similarity">
    <text evidence="2">Belongs to the NAD(P)-dependent epimerase/dehydratase family. Dihydroflavonol-4-reductase subfamily.</text>
</comment>
<dbReference type="Gene3D" id="3.40.50.720">
    <property type="entry name" value="NAD(P)-binding Rossmann-like Domain"/>
    <property type="match status" value="1"/>
</dbReference>
<gene>
    <name evidence="3" type="ORF">V5O48_018973</name>
</gene>
<comment type="caution">
    <text evidence="3">The sequence shown here is derived from an EMBL/GenBank/DDBJ whole genome shotgun (WGS) entry which is preliminary data.</text>
</comment>
<dbReference type="EMBL" id="JBAHYK010003938">
    <property type="protein sequence ID" value="KAL0563103.1"/>
    <property type="molecule type" value="Genomic_DNA"/>
</dbReference>